<feature type="compositionally biased region" description="Polar residues" evidence="1">
    <location>
        <begin position="165"/>
        <end position="175"/>
    </location>
</feature>
<sequence>MPSNARLGDTTGIRYVRDNVHDGVLQQGVSMRATPLDMSARKASLSSRSRAIEEVDAHRPDVVEPVVFEHEVLREDGDPNPKIWHYIVPGGLDVIFKDEDGNELTRVKNTGGRSSKRRITPMIIEDEDGNVIHRMGDFDSEADDSQTRSDTDHRRREYPYESRYQKSGSLGNANSEPVVRAPAL</sequence>
<dbReference type="OrthoDB" id="3240950at2759"/>
<gene>
    <name evidence="2" type="ORF">M378DRAFT_605799</name>
</gene>
<dbReference type="Proteomes" id="UP000054549">
    <property type="component" value="Unassembled WGS sequence"/>
</dbReference>
<proteinExistence type="predicted"/>
<evidence type="ECO:0000256" key="1">
    <source>
        <dbReference type="SAM" id="MobiDB-lite"/>
    </source>
</evidence>
<accession>A0A0C2XKV1</accession>
<feature type="compositionally biased region" description="Basic and acidic residues" evidence="1">
    <location>
        <begin position="145"/>
        <end position="164"/>
    </location>
</feature>
<protein>
    <submittedName>
        <fullName evidence="2">Uncharacterized protein</fullName>
    </submittedName>
</protein>
<dbReference type="InParanoid" id="A0A0C2XKV1"/>
<dbReference type="AlphaFoldDB" id="A0A0C2XKV1"/>
<keyword evidence="3" id="KW-1185">Reference proteome</keyword>
<evidence type="ECO:0000313" key="2">
    <source>
        <dbReference type="EMBL" id="KIL70136.1"/>
    </source>
</evidence>
<dbReference type="HOGENOM" id="CLU_1467808_0_0_1"/>
<dbReference type="EMBL" id="KN818224">
    <property type="protein sequence ID" value="KIL70136.1"/>
    <property type="molecule type" value="Genomic_DNA"/>
</dbReference>
<feature type="region of interest" description="Disordered" evidence="1">
    <location>
        <begin position="128"/>
        <end position="184"/>
    </location>
</feature>
<organism evidence="2 3">
    <name type="scientific">Amanita muscaria (strain Koide BX008)</name>
    <dbReference type="NCBI Taxonomy" id="946122"/>
    <lineage>
        <taxon>Eukaryota</taxon>
        <taxon>Fungi</taxon>
        <taxon>Dikarya</taxon>
        <taxon>Basidiomycota</taxon>
        <taxon>Agaricomycotina</taxon>
        <taxon>Agaricomycetes</taxon>
        <taxon>Agaricomycetidae</taxon>
        <taxon>Agaricales</taxon>
        <taxon>Pluteineae</taxon>
        <taxon>Amanitaceae</taxon>
        <taxon>Amanita</taxon>
    </lineage>
</organism>
<name>A0A0C2XKV1_AMAMK</name>
<evidence type="ECO:0000313" key="3">
    <source>
        <dbReference type="Proteomes" id="UP000054549"/>
    </source>
</evidence>
<reference evidence="2 3" key="1">
    <citation type="submission" date="2014-04" db="EMBL/GenBank/DDBJ databases">
        <title>Evolutionary Origins and Diversification of the Mycorrhizal Mutualists.</title>
        <authorList>
            <consortium name="DOE Joint Genome Institute"/>
            <consortium name="Mycorrhizal Genomics Consortium"/>
            <person name="Kohler A."/>
            <person name="Kuo A."/>
            <person name="Nagy L.G."/>
            <person name="Floudas D."/>
            <person name="Copeland A."/>
            <person name="Barry K.W."/>
            <person name="Cichocki N."/>
            <person name="Veneault-Fourrey C."/>
            <person name="LaButti K."/>
            <person name="Lindquist E.A."/>
            <person name="Lipzen A."/>
            <person name="Lundell T."/>
            <person name="Morin E."/>
            <person name="Murat C."/>
            <person name="Riley R."/>
            <person name="Ohm R."/>
            <person name="Sun H."/>
            <person name="Tunlid A."/>
            <person name="Henrissat B."/>
            <person name="Grigoriev I.V."/>
            <person name="Hibbett D.S."/>
            <person name="Martin F."/>
        </authorList>
    </citation>
    <scope>NUCLEOTIDE SEQUENCE [LARGE SCALE GENOMIC DNA]</scope>
    <source>
        <strain evidence="2 3">Koide BX008</strain>
    </source>
</reference>